<reference evidence="1 2" key="1">
    <citation type="submission" date="2018-07" db="EMBL/GenBank/DDBJ databases">
        <title>Lottiidibacillus patelloidae gen. nov., sp. nov., isolated from the intestinal tract of a marine limpet and the reclassification of B. taeanensis BH030017T, B. algicola KMM 3737T and B. hwajinpoensis SW-72T as genus Lottiidibacillus.</title>
        <authorList>
            <person name="Liu R."/>
            <person name="Huang Z."/>
        </authorList>
    </citation>
    <scope>NUCLEOTIDE SEQUENCE [LARGE SCALE GENOMIC DNA]</scope>
    <source>
        <strain evidence="1 2">BH030017</strain>
    </source>
</reference>
<dbReference type="AlphaFoldDB" id="A0A366XWK8"/>
<dbReference type="OrthoDB" id="2966171at2"/>
<comment type="caution">
    <text evidence="1">The sequence shown here is derived from an EMBL/GenBank/DDBJ whole genome shotgun (WGS) entry which is preliminary data.</text>
</comment>
<dbReference type="InterPro" id="IPR015062">
    <property type="entry name" value="DUF1885"/>
</dbReference>
<dbReference type="InterPro" id="IPR036294">
    <property type="entry name" value="Rbstp2229-like_sf"/>
</dbReference>
<evidence type="ECO:0008006" key="3">
    <source>
        <dbReference type="Google" id="ProtNLM"/>
    </source>
</evidence>
<proteinExistence type="predicted"/>
<dbReference type="Gene3D" id="3.30.310.120">
    <property type="entry name" value="Rbstp2229 like protein"/>
    <property type="match status" value="1"/>
</dbReference>
<sequence>MSKSAYIKLVPASKQQSITLEELKELFFYYKELTAKTGEQLNWQYSHAAFPYELEQKKEKEQWFYLKGQNESYRYIIAGISSRKLKTEEEEEQFEQYIQIVLPEGSTHGDKGKANEFCKFLAKQLQGELQLFNGRTMYYYKRK</sequence>
<dbReference type="SUPFAM" id="SSF111171">
    <property type="entry name" value="Rbstp2229 protein"/>
    <property type="match status" value="1"/>
</dbReference>
<dbReference type="RefSeq" id="WP_113805772.1">
    <property type="nucleotide sequence ID" value="NZ_QOCW01000007.1"/>
</dbReference>
<dbReference type="EMBL" id="QOCW01000007">
    <property type="protein sequence ID" value="RBW70016.1"/>
    <property type="molecule type" value="Genomic_DNA"/>
</dbReference>
<keyword evidence="2" id="KW-1185">Reference proteome</keyword>
<dbReference type="Gene3D" id="1.20.5.850">
    <property type="entry name" value="Rbstp2229 protein"/>
    <property type="match status" value="1"/>
</dbReference>
<evidence type="ECO:0000313" key="2">
    <source>
        <dbReference type="Proteomes" id="UP000253314"/>
    </source>
</evidence>
<dbReference type="Proteomes" id="UP000253314">
    <property type="component" value="Unassembled WGS sequence"/>
</dbReference>
<organism evidence="1 2">
    <name type="scientific">Bacillus taeanensis</name>
    <dbReference type="NCBI Taxonomy" id="273032"/>
    <lineage>
        <taxon>Bacteria</taxon>
        <taxon>Bacillati</taxon>
        <taxon>Bacillota</taxon>
        <taxon>Bacilli</taxon>
        <taxon>Bacillales</taxon>
        <taxon>Bacillaceae</taxon>
        <taxon>Bacillus</taxon>
    </lineage>
</organism>
<name>A0A366XWK8_9BACI</name>
<accession>A0A366XWK8</accession>
<gene>
    <name evidence="1" type="ORF">DS031_09200</name>
</gene>
<evidence type="ECO:0000313" key="1">
    <source>
        <dbReference type="EMBL" id="RBW70016.1"/>
    </source>
</evidence>
<protein>
    <recommendedName>
        <fullName evidence="3">DUF1885 domain-containing protein</fullName>
    </recommendedName>
</protein>
<dbReference type="Pfam" id="PF08968">
    <property type="entry name" value="DUF1885"/>
    <property type="match status" value="1"/>
</dbReference>